<protein>
    <submittedName>
        <fullName evidence="2">Uncharacterized protein</fullName>
    </submittedName>
</protein>
<gene>
    <name evidence="2" type="ORF">TRFO_11762</name>
</gene>
<reference evidence="2" key="1">
    <citation type="submission" date="2016-10" db="EMBL/GenBank/DDBJ databases">
        <authorList>
            <person name="Benchimol M."/>
            <person name="Almeida L.G."/>
            <person name="Vasconcelos A.T."/>
            <person name="Perreira-Neves A."/>
            <person name="Rosa I.A."/>
            <person name="Tasca T."/>
            <person name="Bogo M.R."/>
            <person name="de Souza W."/>
        </authorList>
    </citation>
    <scope>NUCLEOTIDE SEQUENCE [LARGE SCALE GENOMIC DNA]</scope>
    <source>
        <strain evidence="2">K</strain>
    </source>
</reference>
<dbReference type="InterPro" id="IPR010736">
    <property type="entry name" value="SHIPPO-rpt"/>
</dbReference>
<feature type="compositionally biased region" description="Basic and acidic residues" evidence="1">
    <location>
        <begin position="226"/>
        <end position="247"/>
    </location>
</feature>
<dbReference type="OrthoDB" id="186871at2759"/>
<sequence>MSWRKNSARNFQFDRPSTPYNVGPGSYEIEIDTPRKEKRAPSAAFKNREKRTTPFDRKRNTTPAPGKYDPAESDKTIKITSSFKTSSKRRVFDPTDNPSPADHSNLLEWVPKKAKPLPEKIVNRPYSQYVGQDISGFDILADGSLRPKKNKRKDERWLGPGSYNPEMQFGVVGHSMKGPYRNLDLASKEGVPGPGSYDTRDKQFHRPSTPTRPQSIGRARTAFSEFNKEAPKGGELKHQPWNKDEFSKSSAMFKSKSKREIFVVTEKTPSPTNYQNTERKRISAGKAAFGQRTPRFVDERNDVPGPGAYEAEDCMWITSTTPTGRHAHDVYRPGNGVPGPGSYEAPTIWKQIPEKHTSVFASVVPRDQAQKYPTPGPGAYTVETPRSTSKISIHASRTNKANNFFDIPTKYNPAPDSYNVGAAKLVKGRTISHDHRFADESKNTTPGPGTYKITHGSLIKKSFNSDLIGVS</sequence>
<feature type="compositionally biased region" description="Basic and acidic residues" evidence="1">
    <location>
        <begin position="46"/>
        <end position="59"/>
    </location>
</feature>
<comment type="caution">
    <text evidence="2">The sequence shown here is derived from an EMBL/GenBank/DDBJ whole genome shotgun (WGS) entry which is preliminary data.</text>
</comment>
<proteinExistence type="predicted"/>
<name>A0A1J4J231_9EUKA</name>
<dbReference type="InterPro" id="IPR051291">
    <property type="entry name" value="CIMAP"/>
</dbReference>
<evidence type="ECO:0000313" key="3">
    <source>
        <dbReference type="Proteomes" id="UP000179807"/>
    </source>
</evidence>
<keyword evidence="3" id="KW-1185">Reference proteome</keyword>
<feature type="compositionally biased region" description="Polar residues" evidence="1">
    <location>
        <begin position="1"/>
        <end position="10"/>
    </location>
</feature>
<organism evidence="2 3">
    <name type="scientific">Tritrichomonas foetus</name>
    <dbReference type="NCBI Taxonomy" id="1144522"/>
    <lineage>
        <taxon>Eukaryota</taxon>
        <taxon>Metamonada</taxon>
        <taxon>Parabasalia</taxon>
        <taxon>Tritrichomonadida</taxon>
        <taxon>Tritrichomonadidae</taxon>
        <taxon>Tritrichomonas</taxon>
    </lineage>
</organism>
<dbReference type="VEuPathDB" id="TrichDB:TRFO_11762"/>
<accession>A0A1J4J231</accession>
<evidence type="ECO:0000256" key="1">
    <source>
        <dbReference type="SAM" id="MobiDB-lite"/>
    </source>
</evidence>
<dbReference type="Pfam" id="PF07004">
    <property type="entry name" value="SHIPPO-rpt"/>
    <property type="match status" value="8"/>
</dbReference>
<dbReference type="Proteomes" id="UP000179807">
    <property type="component" value="Unassembled WGS sequence"/>
</dbReference>
<dbReference type="PANTHER" id="PTHR21580">
    <property type="entry name" value="SHIPPO-1-RELATED"/>
    <property type="match status" value="1"/>
</dbReference>
<dbReference type="PANTHER" id="PTHR21580:SF28">
    <property type="entry name" value="BOREALIN N-TERMINAL DOMAIN-CONTAINING PROTEIN-RELATED"/>
    <property type="match status" value="1"/>
</dbReference>
<dbReference type="RefSeq" id="XP_068346681.1">
    <property type="nucleotide sequence ID" value="XM_068496224.1"/>
</dbReference>
<evidence type="ECO:0000313" key="2">
    <source>
        <dbReference type="EMBL" id="OHS93544.1"/>
    </source>
</evidence>
<feature type="region of interest" description="Disordered" evidence="1">
    <location>
        <begin position="187"/>
        <end position="249"/>
    </location>
</feature>
<feature type="region of interest" description="Disordered" evidence="1">
    <location>
        <begin position="368"/>
        <end position="387"/>
    </location>
</feature>
<dbReference type="EMBL" id="MLAK01001393">
    <property type="protein sequence ID" value="OHS93544.1"/>
    <property type="molecule type" value="Genomic_DNA"/>
</dbReference>
<feature type="region of interest" description="Disordered" evidence="1">
    <location>
        <begin position="1"/>
        <end position="105"/>
    </location>
</feature>
<dbReference type="AlphaFoldDB" id="A0A1J4J231"/>
<dbReference type="GeneID" id="94830928"/>